<keyword evidence="9" id="KW-1185">Reference proteome</keyword>
<feature type="transmembrane region" description="Helical" evidence="6">
    <location>
        <begin position="78"/>
        <end position="100"/>
    </location>
</feature>
<feature type="transmembrane region" description="Helical" evidence="6">
    <location>
        <begin position="365"/>
        <end position="384"/>
    </location>
</feature>
<evidence type="ECO:0000313" key="9">
    <source>
        <dbReference type="Proteomes" id="UP000051451"/>
    </source>
</evidence>
<dbReference type="AlphaFoldDB" id="A0A0R1VQQ3"/>
<evidence type="ECO:0000256" key="6">
    <source>
        <dbReference type="SAM" id="Phobius"/>
    </source>
</evidence>
<feature type="transmembrane region" description="Helical" evidence="6">
    <location>
        <begin position="12"/>
        <end position="28"/>
    </location>
</feature>
<dbReference type="EMBL" id="AZGB01000016">
    <property type="protein sequence ID" value="KRM06187.1"/>
    <property type="molecule type" value="Genomic_DNA"/>
</dbReference>
<dbReference type="OrthoDB" id="9815356at2"/>
<dbReference type="PATRIC" id="fig|1423750.3.peg.1082"/>
<gene>
    <name evidence="8" type="ORF">FC89_GL001057</name>
</gene>
<evidence type="ECO:0000256" key="4">
    <source>
        <dbReference type="ARBA" id="ARBA00022989"/>
    </source>
</evidence>
<keyword evidence="4 6" id="KW-1133">Transmembrane helix</keyword>
<dbReference type="GeneID" id="98319081"/>
<sequence>MKKSEFPTNRILWFLTFVCALAVANLYYDQVLLTKIIIKFNVSAAQGGALITVIQVGYTLGLLLIVPLGDKFDRKKLVVASMCLAAGWLVAMTLTNSFFILKIFGFLLGLSTVSAQLLIPFVAANANKSNTGEVTGKLLLGVFLGVLIGRVLGGWLGQIFSWRIIHWMVSLLLIICAILVSVIVPIDKTEKQKSYAQILKSLPQLIRKEFVVRETMIFGAAAFAAFNIFWVPLTFILTNSPYHFDSGVVGTFGLIGIAGAFAAGFSGRLADRPNSKKWNIVALGVMLFSFILLKFTWSNLFGLIIVTFLLDIGSRMNMTLNQGRIYHLAPKLHSRLNSLYMVSYYFGGSLGSWLGSFAYQNWGVMGLTAIATVILALSILYAFLKK</sequence>
<proteinExistence type="predicted"/>
<keyword evidence="2" id="KW-0813">Transport</keyword>
<dbReference type="Proteomes" id="UP000051451">
    <property type="component" value="Unassembled WGS sequence"/>
</dbReference>
<feature type="transmembrane region" description="Helical" evidence="6">
    <location>
        <begin position="106"/>
        <end position="126"/>
    </location>
</feature>
<evidence type="ECO:0000256" key="1">
    <source>
        <dbReference type="ARBA" id="ARBA00004651"/>
    </source>
</evidence>
<accession>A0A0R1VQQ3</accession>
<reference evidence="8 9" key="1">
    <citation type="journal article" date="2015" name="Genome Announc.">
        <title>Expanding the biotechnology potential of lactobacilli through comparative genomics of 213 strains and associated genera.</title>
        <authorList>
            <person name="Sun Z."/>
            <person name="Harris H.M."/>
            <person name="McCann A."/>
            <person name="Guo C."/>
            <person name="Argimon S."/>
            <person name="Zhang W."/>
            <person name="Yang X."/>
            <person name="Jeffery I.B."/>
            <person name="Cooney J.C."/>
            <person name="Kagawa T.F."/>
            <person name="Liu W."/>
            <person name="Song Y."/>
            <person name="Salvetti E."/>
            <person name="Wrobel A."/>
            <person name="Rasinkangas P."/>
            <person name="Parkhill J."/>
            <person name="Rea M.C."/>
            <person name="O'Sullivan O."/>
            <person name="Ritari J."/>
            <person name="Douillard F.P."/>
            <person name="Paul Ross R."/>
            <person name="Yang R."/>
            <person name="Briner A.E."/>
            <person name="Felis G.E."/>
            <person name="de Vos W.M."/>
            <person name="Barrangou R."/>
            <person name="Klaenhammer T.R."/>
            <person name="Caufield P.W."/>
            <person name="Cui Y."/>
            <person name="Zhang H."/>
            <person name="O'Toole P.W."/>
        </authorList>
    </citation>
    <scope>NUCLEOTIDE SEQUENCE [LARGE SCALE GENOMIC DNA]</scope>
    <source>
        <strain evidence="8 9">DSM 18630</strain>
    </source>
</reference>
<dbReference type="SUPFAM" id="SSF103473">
    <property type="entry name" value="MFS general substrate transporter"/>
    <property type="match status" value="1"/>
</dbReference>
<dbReference type="PROSITE" id="PS50850">
    <property type="entry name" value="MFS"/>
    <property type="match status" value="1"/>
</dbReference>
<feature type="transmembrane region" description="Helical" evidence="6">
    <location>
        <begin position="164"/>
        <end position="184"/>
    </location>
</feature>
<evidence type="ECO:0000256" key="3">
    <source>
        <dbReference type="ARBA" id="ARBA00022692"/>
    </source>
</evidence>
<evidence type="ECO:0000313" key="8">
    <source>
        <dbReference type="EMBL" id="KRM06187.1"/>
    </source>
</evidence>
<keyword evidence="3 6" id="KW-0812">Transmembrane</keyword>
<dbReference type="Gene3D" id="1.20.1250.20">
    <property type="entry name" value="MFS general substrate transporter like domains"/>
    <property type="match status" value="1"/>
</dbReference>
<evidence type="ECO:0000259" key="7">
    <source>
        <dbReference type="PROSITE" id="PS50850"/>
    </source>
</evidence>
<dbReference type="RefSeq" id="WP_057871800.1">
    <property type="nucleotide sequence ID" value="NZ_AZGB01000016.1"/>
</dbReference>
<dbReference type="InterPro" id="IPR020846">
    <property type="entry name" value="MFS_dom"/>
</dbReference>
<feature type="transmembrane region" description="Helical" evidence="6">
    <location>
        <begin position="138"/>
        <end position="158"/>
    </location>
</feature>
<dbReference type="Pfam" id="PF07690">
    <property type="entry name" value="MFS_1"/>
    <property type="match status" value="1"/>
</dbReference>
<keyword evidence="5 6" id="KW-0472">Membrane</keyword>
<feature type="transmembrane region" description="Helical" evidence="6">
    <location>
        <begin position="278"/>
        <end position="295"/>
    </location>
</feature>
<feature type="domain" description="Major facilitator superfamily (MFS) profile" evidence="7">
    <location>
        <begin position="8"/>
        <end position="386"/>
    </location>
</feature>
<feature type="transmembrane region" description="Helical" evidence="6">
    <location>
        <begin position="248"/>
        <end position="266"/>
    </location>
</feature>
<dbReference type="PANTHER" id="PTHR42910">
    <property type="entry name" value="TRANSPORTER SCO4007-RELATED"/>
    <property type="match status" value="1"/>
</dbReference>
<comment type="subcellular location">
    <subcellularLocation>
        <location evidence="1">Cell membrane</location>
        <topology evidence="1">Multi-pass membrane protein</topology>
    </subcellularLocation>
</comment>
<dbReference type="InterPro" id="IPR011701">
    <property type="entry name" value="MFS"/>
</dbReference>
<evidence type="ECO:0000256" key="5">
    <source>
        <dbReference type="ARBA" id="ARBA00023136"/>
    </source>
</evidence>
<feature type="transmembrane region" description="Helical" evidence="6">
    <location>
        <begin position="216"/>
        <end position="236"/>
    </location>
</feature>
<feature type="transmembrane region" description="Helical" evidence="6">
    <location>
        <begin position="48"/>
        <end position="66"/>
    </location>
</feature>
<name>A0A0R1VQQ3_9LACO</name>
<evidence type="ECO:0000256" key="2">
    <source>
        <dbReference type="ARBA" id="ARBA00022448"/>
    </source>
</evidence>
<dbReference type="GO" id="GO:0005886">
    <property type="term" value="C:plasma membrane"/>
    <property type="evidence" value="ECO:0007669"/>
    <property type="project" value="UniProtKB-SubCell"/>
</dbReference>
<organism evidence="8 9">
    <name type="scientific">Liquorilactobacillus ghanensis DSM 18630</name>
    <dbReference type="NCBI Taxonomy" id="1423750"/>
    <lineage>
        <taxon>Bacteria</taxon>
        <taxon>Bacillati</taxon>
        <taxon>Bacillota</taxon>
        <taxon>Bacilli</taxon>
        <taxon>Lactobacillales</taxon>
        <taxon>Lactobacillaceae</taxon>
        <taxon>Liquorilactobacillus</taxon>
    </lineage>
</organism>
<dbReference type="CDD" id="cd17324">
    <property type="entry name" value="MFS_NepI_like"/>
    <property type="match status" value="1"/>
</dbReference>
<dbReference type="InterPro" id="IPR036259">
    <property type="entry name" value="MFS_trans_sf"/>
</dbReference>
<dbReference type="PANTHER" id="PTHR42910:SF1">
    <property type="entry name" value="MAJOR FACILITATOR SUPERFAMILY (MFS) PROFILE DOMAIN-CONTAINING PROTEIN"/>
    <property type="match status" value="1"/>
</dbReference>
<dbReference type="GO" id="GO:0022857">
    <property type="term" value="F:transmembrane transporter activity"/>
    <property type="evidence" value="ECO:0007669"/>
    <property type="project" value="InterPro"/>
</dbReference>
<comment type="caution">
    <text evidence="8">The sequence shown here is derived from an EMBL/GenBank/DDBJ whole genome shotgun (WGS) entry which is preliminary data.</text>
</comment>
<protein>
    <submittedName>
        <fullName evidence="8">Major facilitator transporter</fullName>
    </submittedName>
</protein>